<dbReference type="UniPathway" id="UPA00219"/>
<keyword evidence="6 12" id="KW-0133">Cell shape</keyword>
<keyword evidence="12" id="KW-0670">Pyruvate</keyword>
<evidence type="ECO:0000256" key="4">
    <source>
        <dbReference type="ARBA" id="ARBA00022618"/>
    </source>
</evidence>
<evidence type="ECO:0000259" key="13">
    <source>
        <dbReference type="Pfam" id="PF00275"/>
    </source>
</evidence>
<name>A0A2J9PLT4_9LACT</name>
<dbReference type="EMBL" id="NBTM02000001">
    <property type="protein sequence ID" value="PNL91294.1"/>
    <property type="molecule type" value="Genomic_DNA"/>
</dbReference>
<dbReference type="RefSeq" id="WP_083068174.1">
    <property type="nucleotide sequence ID" value="NZ_CBCPHS010000008.1"/>
</dbReference>
<feature type="binding site" evidence="12">
    <location>
        <begin position="121"/>
        <end position="125"/>
    </location>
    <ligand>
        <name>UDP-N-acetyl-alpha-D-glucosamine</name>
        <dbReference type="ChEBI" id="CHEBI:57705"/>
    </ligand>
</feature>
<organism evidence="14 15">
    <name type="scientific">Aerococcus viridans</name>
    <dbReference type="NCBI Taxonomy" id="1377"/>
    <lineage>
        <taxon>Bacteria</taxon>
        <taxon>Bacillati</taxon>
        <taxon>Bacillota</taxon>
        <taxon>Bacilli</taxon>
        <taxon>Lactobacillales</taxon>
        <taxon>Aerococcaceae</taxon>
        <taxon>Aerococcus</taxon>
    </lineage>
</organism>
<evidence type="ECO:0000256" key="1">
    <source>
        <dbReference type="ARBA" id="ARBA00004496"/>
    </source>
</evidence>
<feature type="domain" description="Enolpyruvate transferase" evidence="13">
    <location>
        <begin position="7"/>
        <end position="408"/>
    </location>
</feature>
<dbReference type="AlphaFoldDB" id="A0A2J9PLT4"/>
<dbReference type="GO" id="GO:0009252">
    <property type="term" value="P:peptidoglycan biosynthetic process"/>
    <property type="evidence" value="ECO:0007669"/>
    <property type="project" value="UniProtKB-UniRule"/>
</dbReference>
<dbReference type="NCBIfam" id="NF006873">
    <property type="entry name" value="PRK09369.1"/>
    <property type="match status" value="1"/>
</dbReference>
<feature type="binding site" evidence="12">
    <location>
        <position position="329"/>
    </location>
    <ligand>
        <name>UDP-N-acetyl-alpha-D-glucosamine</name>
        <dbReference type="ChEBI" id="CHEBI:57705"/>
    </ligand>
</feature>
<dbReference type="EC" id="2.5.1.7" evidence="12"/>
<comment type="function">
    <text evidence="12">Cell wall formation. Adds enolpyruvyl to UDP-N-acetylglucosamine.</text>
</comment>
<feature type="binding site" evidence="12">
    <location>
        <begin position="22"/>
        <end position="23"/>
    </location>
    <ligand>
        <name>phosphoenolpyruvate</name>
        <dbReference type="ChEBI" id="CHEBI:58702"/>
    </ligand>
</feature>
<dbReference type="Gene3D" id="3.65.10.10">
    <property type="entry name" value="Enolpyruvate transferase domain"/>
    <property type="match status" value="2"/>
</dbReference>
<evidence type="ECO:0000256" key="9">
    <source>
        <dbReference type="ARBA" id="ARBA00023316"/>
    </source>
</evidence>
<dbReference type="InterPro" id="IPR036968">
    <property type="entry name" value="Enolpyruvate_Tfrase_sf"/>
</dbReference>
<feature type="modified residue" description="2-(S-cysteinyl)pyruvic acid O-phosphothioketal" evidence="12">
    <location>
        <position position="116"/>
    </location>
</feature>
<dbReference type="InterPro" id="IPR013792">
    <property type="entry name" value="RNA3'P_cycl/enolpyr_Trfase_a/b"/>
</dbReference>
<protein>
    <recommendedName>
        <fullName evidence="12">UDP-N-acetylglucosamine 1-carboxyvinyltransferase</fullName>
        <ecNumber evidence="12">2.5.1.7</ecNumber>
    </recommendedName>
    <alternativeName>
        <fullName evidence="12">Enoylpyruvate transferase</fullName>
    </alternativeName>
    <alternativeName>
        <fullName evidence="12">UDP-N-acetylglucosamine enolpyruvyl transferase</fullName>
        <shortName evidence="12">EPT</shortName>
    </alternativeName>
</protein>
<dbReference type="InterPro" id="IPR050068">
    <property type="entry name" value="MurA_subfamily"/>
</dbReference>
<comment type="caution">
    <text evidence="14">The sequence shown here is derived from an EMBL/GenBank/DDBJ whole genome shotgun (WGS) entry which is preliminary data.</text>
</comment>
<comment type="catalytic activity">
    <reaction evidence="11 12">
        <text>phosphoenolpyruvate + UDP-N-acetyl-alpha-D-glucosamine = UDP-N-acetyl-3-O-(1-carboxyvinyl)-alpha-D-glucosamine + phosphate</text>
        <dbReference type="Rhea" id="RHEA:18681"/>
        <dbReference type="ChEBI" id="CHEBI:43474"/>
        <dbReference type="ChEBI" id="CHEBI:57705"/>
        <dbReference type="ChEBI" id="CHEBI:58702"/>
        <dbReference type="ChEBI" id="CHEBI:68483"/>
        <dbReference type="EC" id="2.5.1.7"/>
    </reaction>
</comment>
<dbReference type="PANTHER" id="PTHR43783">
    <property type="entry name" value="UDP-N-ACETYLGLUCOSAMINE 1-CARBOXYVINYLTRANSFERASE"/>
    <property type="match status" value="1"/>
</dbReference>
<evidence type="ECO:0000313" key="15">
    <source>
        <dbReference type="Proteomes" id="UP000192813"/>
    </source>
</evidence>
<dbReference type="GO" id="GO:0051301">
    <property type="term" value="P:cell division"/>
    <property type="evidence" value="ECO:0007669"/>
    <property type="project" value="UniProtKB-KW"/>
</dbReference>
<comment type="pathway">
    <text evidence="2 12">Cell wall biogenesis; peptidoglycan biosynthesis.</text>
</comment>
<dbReference type="GO" id="GO:0008760">
    <property type="term" value="F:UDP-N-acetylglucosamine 1-carboxyvinyltransferase activity"/>
    <property type="evidence" value="ECO:0007669"/>
    <property type="project" value="UniProtKB-UniRule"/>
</dbReference>
<dbReference type="SUPFAM" id="SSF55205">
    <property type="entry name" value="EPT/RTPC-like"/>
    <property type="match status" value="1"/>
</dbReference>
<comment type="subcellular location">
    <subcellularLocation>
        <location evidence="1 12">Cytoplasm</location>
    </subcellularLocation>
</comment>
<evidence type="ECO:0000256" key="12">
    <source>
        <dbReference type="HAMAP-Rule" id="MF_00111"/>
    </source>
</evidence>
<keyword evidence="8 12" id="KW-0131">Cell cycle</keyword>
<dbReference type="InterPro" id="IPR001986">
    <property type="entry name" value="Enolpyruvate_Tfrase_dom"/>
</dbReference>
<evidence type="ECO:0000313" key="14">
    <source>
        <dbReference type="EMBL" id="PNL91294.1"/>
    </source>
</evidence>
<dbReference type="CDD" id="cd01555">
    <property type="entry name" value="UdpNAET"/>
    <property type="match status" value="1"/>
</dbReference>
<keyword evidence="4 12" id="KW-0132">Cell division</keyword>
<dbReference type="GO" id="GO:0019277">
    <property type="term" value="P:UDP-N-acetylgalactosamine biosynthetic process"/>
    <property type="evidence" value="ECO:0007669"/>
    <property type="project" value="InterPro"/>
</dbReference>
<dbReference type="Pfam" id="PF00275">
    <property type="entry name" value="EPSP_synthase"/>
    <property type="match status" value="1"/>
</dbReference>
<evidence type="ECO:0000256" key="3">
    <source>
        <dbReference type="ARBA" id="ARBA00022490"/>
    </source>
</evidence>
<comment type="caution">
    <text evidence="12">Lacks conserved residue(s) required for the propagation of feature annotation.</text>
</comment>
<accession>A0A2J9PLT4</accession>
<dbReference type="NCBIfam" id="NF009470">
    <property type="entry name" value="PRK12830.1"/>
    <property type="match status" value="1"/>
</dbReference>
<evidence type="ECO:0000256" key="6">
    <source>
        <dbReference type="ARBA" id="ARBA00022960"/>
    </source>
</evidence>
<gene>
    <name evidence="12" type="primary">murA</name>
    <name evidence="14" type="ORF">A6J77_003250</name>
</gene>
<evidence type="ECO:0000256" key="8">
    <source>
        <dbReference type="ARBA" id="ARBA00023306"/>
    </source>
</evidence>
<evidence type="ECO:0000256" key="10">
    <source>
        <dbReference type="ARBA" id="ARBA00038367"/>
    </source>
</evidence>
<dbReference type="GO" id="GO:0071555">
    <property type="term" value="P:cell wall organization"/>
    <property type="evidence" value="ECO:0007669"/>
    <property type="project" value="UniProtKB-KW"/>
</dbReference>
<keyword evidence="5 12" id="KW-0808">Transferase</keyword>
<proteinExistence type="inferred from homology"/>
<keyword evidence="9 12" id="KW-0961">Cell wall biogenesis/degradation</keyword>
<evidence type="ECO:0000256" key="5">
    <source>
        <dbReference type="ARBA" id="ARBA00022679"/>
    </source>
</evidence>
<reference evidence="15" key="1">
    <citation type="submission" date="2017-12" db="EMBL/GenBank/DDBJ databases">
        <title>FDA dAtabase for Regulatory Grade micrObial Sequences (FDA-ARGOS): Supporting development and validation of Infectious Disease Dx tests.</title>
        <authorList>
            <person name="Hoffmann M."/>
            <person name="Allard M."/>
            <person name="Evans P."/>
            <person name="Brown E."/>
            <person name="Tallon L."/>
            <person name="Sadzewicz L."/>
            <person name="Sengamalay N."/>
            <person name="Ott S."/>
            <person name="Godinez A."/>
            <person name="Nagaraj S."/>
            <person name="Vavikolanu K."/>
            <person name="Aluvathingal J."/>
            <person name="Nadendla S."/>
            <person name="Sichtig H."/>
        </authorList>
    </citation>
    <scope>NUCLEOTIDE SEQUENCE [LARGE SCALE GENOMIC DNA]</scope>
    <source>
        <strain evidence="15">FDAARGOS_249</strain>
    </source>
</reference>
<dbReference type="GO" id="GO:0008360">
    <property type="term" value="P:regulation of cell shape"/>
    <property type="evidence" value="ECO:0007669"/>
    <property type="project" value="UniProtKB-KW"/>
</dbReference>
<feature type="binding site" evidence="12">
    <location>
        <position position="307"/>
    </location>
    <ligand>
        <name>UDP-N-acetyl-alpha-D-glucosamine</name>
        <dbReference type="ChEBI" id="CHEBI:57705"/>
    </ligand>
</feature>
<comment type="similarity">
    <text evidence="10 12">Belongs to the EPSP synthase family. MurA subfamily.</text>
</comment>
<dbReference type="PANTHER" id="PTHR43783:SF2">
    <property type="entry name" value="UDP-N-ACETYLGLUCOSAMINE 1-CARBOXYVINYLTRANSFERASE 2"/>
    <property type="match status" value="1"/>
</dbReference>
<feature type="binding site" evidence="12">
    <location>
        <position position="92"/>
    </location>
    <ligand>
        <name>UDP-N-acetyl-alpha-D-glucosamine</name>
        <dbReference type="ChEBI" id="CHEBI:57705"/>
    </ligand>
</feature>
<evidence type="ECO:0000256" key="11">
    <source>
        <dbReference type="ARBA" id="ARBA00047527"/>
    </source>
</evidence>
<evidence type="ECO:0000256" key="7">
    <source>
        <dbReference type="ARBA" id="ARBA00022984"/>
    </source>
</evidence>
<keyword evidence="7 12" id="KW-0573">Peptidoglycan synthesis</keyword>
<dbReference type="HAMAP" id="MF_00111">
    <property type="entry name" value="MurA"/>
    <property type="match status" value="1"/>
</dbReference>
<dbReference type="InterPro" id="IPR005750">
    <property type="entry name" value="UDP_GlcNAc_COvinyl_MurA"/>
</dbReference>
<keyword evidence="3 12" id="KW-0963">Cytoplasm</keyword>
<dbReference type="Proteomes" id="UP000192813">
    <property type="component" value="Unassembled WGS sequence"/>
</dbReference>
<dbReference type="GO" id="GO:0005737">
    <property type="term" value="C:cytoplasm"/>
    <property type="evidence" value="ECO:0007669"/>
    <property type="project" value="UniProtKB-SubCell"/>
</dbReference>
<evidence type="ECO:0000256" key="2">
    <source>
        <dbReference type="ARBA" id="ARBA00004752"/>
    </source>
</evidence>
<sequence length="426" mass="45227">MEKFIIKGGNPLKGEITVSGAKNSAVALIPAAIMADSPVVIEGVPEIDDVFALIEILKDFNVDVDFNEHVMRIDPTNMENIPMPDGKIQSLRASYYFMGALLGKYGEGVVGLPGGCNLGPRPMDLHLKGFEALGAEVSNELGAMHLTTNGNGLTGTEIYLDVVSVGATINIMLAASRAKGTTVIENAAREPEIIDIAMLLNKMGAKIKGVGTSTIRIEGVDEMHGASHQQIPDRIEAGTYIAAAAAVGQGVTVNNVIAEHIESFLAKLREMGVKMDISDDAIYIHPNDGQLKAVDVKTAPYPGFATDLQQPVTPLLLTANGNGKLVDTIYPKRVKHVPELARMGANIEEHNDQITYNGPNQLTGATVTASDLRAGAGLVIAGLMAEGETELYGAGNILRGYDHIDEKLSALGADIQLVQYDYSTVN</sequence>
<dbReference type="NCBIfam" id="TIGR01072">
    <property type="entry name" value="murA"/>
    <property type="match status" value="1"/>
</dbReference>
<feature type="active site" description="Proton donor" evidence="12">
    <location>
        <position position="116"/>
    </location>
</feature>